<organism evidence="2 3">
    <name type="scientific">Rariglobus hedericola</name>
    <dbReference type="NCBI Taxonomy" id="2597822"/>
    <lineage>
        <taxon>Bacteria</taxon>
        <taxon>Pseudomonadati</taxon>
        <taxon>Verrucomicrobiota</taxon>
        <taxon>Opitutia</taxon>
        <taxon>Opitutales</taxon>
        <taxon>Opitutaceae</taxon>
        <taxon>Rariglobus</taxon>
    </lineage>
</organism>
<name>A0A556QNW2_9BACT</name>
<dbReference type="RefSeq" id="WP_144228681.1">
    <property type="nucleotide sequence ID" value="NZ_CBCRVV010000003.1"/>
</dbReference>
<evidence type="ECO:0000313" key="3">
    <source>
        <dbReference type="Proteomes" id="UP000315648"/>
    </source>
</evidence>
<proteinExistence type="predicted"/>
<keyword evidence="1" id="KW-0175">Coiled coil</keyword>
<comment type="caution">
    <text evidence="2">The sequence shown here is derived from an EMBL/GenBank/DDBJ whole genome shotgun (WGS) entry which is preliminary data.</text>
</comment>
<accession>A0A556QNW2</accession>
<sequence length="177" mass="19906">MNKIYFTAPIVALVLFIGAYTWSRSGFAERDEARRIELKAAHEAKAATERAAREKAIAEALVFNEQRKKERLEREAREAAEREARAVALEARDLAFREQERLTRQIQRLKRELSTEQEAVNRLQIDRDAALSEQTFLKAFVPESRANAAALTRVINQIAAAEAARVKAAAEAAKAKS</sequence>
<reference evidence="2 3" key="1">
    <citation type="submission" date="2019-07" db="EMBL/GenBank/DDBJ databases">
        <title>Description of 53C-WASEF.</title>
        <authorList>
            <person name="Pitt A."/>
            <person name="Hahn M.W."/>
        </authorList>
    </citation>
    <scope>NUCLEOTIDE SEQUENCE [LARGE SCALE GENOMIC DNA]</scope>
    <source>
        <strain evidence="2 3">53C-WASEF</strain>
    </source>
</reference>
<dbReference type="AlphaFoldDB" id="A0A556QNW2"/>
<keyword evidence="3" id="KW-1185">Reference proteome</keyword>
<gene>
    <name evidence="2" type="ORF">FPL22_03275</name>
</gene>
<evidence type="ECO:0000256" key="1">
    <source>
        <dbReference type="SAM" id="Coils"/>
    </source>
</evidence>
<dbReference type="Proteomes" id="UP000315648">
    <property type="component" value="Unassembled WGS sequence"/>
</dbReference>
<feature type="coiled-coil region" evidence="1">
    <location>
        <begin position="55"/>
        <end position="126"/>
    </location>
</feature>
<protein>
    <submittedName>
        <fullName evidence="2">Uncharacterized protein</fullName>
    </submittedName>
</protein>
<dbReference type="EMBL" id="VMBG01000001">
    <property type="protein sequence ID" value="TSJ78340.1"/>
    <property type="molecule type" value="Genomic_DNA"/>
</dbReference>
<evidence type="ECO:0000313" key="2">
    <source>
        <dbReference type="EMBL" id="TSJ78340.1"/>
    </source>
</evidence>